<dbReference type="OMA" id="EMIICAG"/>
<protein>
    <submittedName>
        <fullName evidence="5">Uncharacterized protein</fullName>
    </submittedName>
</protein>
<proteinExistence type="predicted"/>
<evidence type="ECO:0000256" key="2">
    <source>
        <dbReference type="ARBA" id="ARBA00023253"/>
    </source>
</evidence>
<evidence type="ECO:0000256" key="3">
    <source>
        <dbReference type="ARBA" id="ARBA00023277"/>
    </source>
</evidence>
<dbReference type="Gene3D" id="3.40.50.11340">
    <property type="match status" value="1"/>
</dbReference>
<dbReference type="EMBL" id="ASPP01006696">
    <property type="protein sequence ID" value="ETO28396.1"/>
    <property type="molecule type" value="Genomic_DNA"/>
</dbReference>
<dbReference type="InterPro" id="IPR045130">
    <property type="entry name" value="OFUT2-like"/>
</dbReference>
<keyword evidence="3" id="KW-0119">Carbohydrate metabolism</keyword>
<dbReference type="Gene3D" id="3.40.50.11350">
    <property type="match status" value="1"/>
</dbReference>
<dbReference type="GO" id="GO:0046922">
    <property type="term" value="F:peptide-O-fucosyltransferase activity"/>
    <property type="evidence" value="ECO:0007669"/>
    <property type="project" value="InterPro"/>
</dbReference>
<dbReference type="PANTHER" id="PTHR13398">
    <property type="entry name" value="GDP-FUCOSE PROTEIN O-FUCOSYLTRANSFERASE 2"/>
    <property type="match status" value="1"/>
</dbReference>
<dbReference type="PANTHER" id="PTHR13398:SF0">
    <property type="entry name" value="GDP-FUCOSE PROTEIN O-FUCOSYLTRANSFERASE 2"/>
    <property type="match status" value="1"/>
</dbReference>
<dbReference type="AlphaFoldDB" id="X6NQY7"/>
<sequence>MGKERLASTYPYANSQGYLTFKNDCGGFNNIRQAFEFFITVAWLTQRTLVFPVTEVEFFFQFAIAFFFFNFGESQKKKKKKGWYLIDWGPMKRAVPENTAGVSNYWTFFDVHDMSKTIAVMNLTTFLGLEWDNLHIDEAQVFEKQEDPNGVVRESEKWNWDTRQRFKKWLNQVSVQNGFALSWGPSHNVLMWPNKQSVLQSSLSRFSQPELQIKDARNNSVDLDRYIGSRDQMLTLIPKKIKNKKNPVTITIINKNKSEYIGKEKYHEKTHLHFPSCYEDDMGHWRYLCQVATTTAFADFENEKKFKRLIRDHVHLVPEAFEIASYVIAELGLFQYASAHIRRNDFQFKGSWVNAQDSFDNMQEYWDNAQPIYVASDAPSTFFKSVFTILYSLLFEKIKTKGPIYRWQDFFGDDFEPDFEDVNGEPIKEFQKYVKSKQAKQKGIIREKYPNLLVPRKLVGVIEMIICAGGHVFFGTTASTYSAYIQRLRGYIDAPDKHVLYHNQKGPEHWGYHPTEYMREFEDMWEDIKDYC</sequence>
<accession>X6NQY7</accession>
<keyword evidence="1" id="KW-0808">Transferase</keyword>
<name>X6NQY7_RETFI</name>
<keyword evidence="6" id="KW-1185">Reference proteome</keyword>
<keyword evidence="4" id="KW-0812">Transmembrane</keyword>
<organism evidence="5 6">
    <name type="scientific">Reticulomyxa filosa</name>
    <dbReference type="NCBI Taxonomy" id="46433"/>
    <lineage>
        <taxon>Eukaryota</taxon>
        <taxon>Sar</taxon>
        <taxon>Rhizaria</taxon>
        <taxon>Retaria</taxon>
        <taxon>Foraminifera</taxon>
        <taxon>Monothalamids</taxon>
        <taxon>Reticulomyxidae</taxon>
        <taxon>Reticulomyxa</taxon>
    </lineage>
</organism>
<dbReference type="Proteomes" id="UP000023152">
    <property type="component" value="Unassembled WGS sequence"/>
</dbReference>
<keyword evidence="4" id="KW-0472">Membrane</keyword>
<evidence type="ECO:0000256" key="4">
    <source>
        <dbReference type="SAM" id="Phobius"/>
    </source>
</evidence>
<keyword evidence="2" id="KW-0294">Fucose metabolism</keyword>
<feature type="transmembrane region" description="Helical" evidence="4">
    <location>
        <begin position="49"/>
        <end position="71"/>
    </location>
</feature>
<evidence type="ECO:0000256" key="1">
    <source>
        <dbReference type="ARBA" id="ARBA00022679"/>
    </source>
</evidence>
<comment type="caution">
    <text evidence="5">The sequence shown here is derived from an EMBL/GenBank/DDBJ whole genome shotgun (WGS) entry which is preliminary data.</text>
</comment>
<dbReference type="OrthoDB" id="1861862at2759"/>
<evidence type="ECO:0000313" key="6">
    <source>
        <dbReference type="Proteomes" id="UP000023152"/>
    </source>
</evidence>
<evidence type="ECO:0000313" key="5">
    <source>
        <dbReference type="EMBL" id="ETO28396.1"/>
    </source>
</evidence>
<gene>
    <name evidence="5" type="ORF">RFI_08739</name>
</gene>
<reference evidence="5 6" key="1">
    <citation type="journal article" date="2013" name="Curr. Biol.">
        <title>The Genome of the Foraminiferan Reticulomyxa filosa.</title>
        <authorList>
            <person name="Glockner G."/>
            <person name="Hulsmann N."/>
            <person name="Schleicher M."/>
            <person name="Noegel A.A."/>
            <person name="Eichinger L."/>
            <person name="Gallinger C."/>
            <person name="Pawlowski J."/>
            <person name="Sierra R."/>
            <person name="Euteneuer U."/>
            <person name="Pillet L."/>
            <person name="Moustafa A."/>
            <person name="Platzer M."/>
            <person name="Groth M."/>
            <person name="Szafranski K."/>
            <person name="Schliwa M."/>
        </authorList>
    </citation>
    <scope>NUCLEOTIDE SEQUENCE [LARGE SCALE GENOMIC DNA]</scope>
</reference>
<dbReference type="GO" id="GO:0006004">
    <property type="term" value="P:fucose metabolic process"/>
    <property type="evidence" value="ECO:0007669"/>
    <property type="project" value="UniProtKB-KW"/>
</dbReference>
<keyword evidence="4" id="KW-1133">Transmembrane helix</keyword>